<evidence type="ECO:0000313" key="2">
    <source>
        <dbReference type="EMBL" id="GJT17101.1"/>
    </source>
</evidence>
<protein>
    <submittedName>
        <fullName evidence="2">Uncharacterized protein</fullName>
    </submittedName>
</protein>
<gene>
    <name evidence="2" type="ORF">Tco_0875807</name>
</gene>
<dbReference type="Proteomes" id="UP001151760">
    <property type="component" value="Unassembled WGS sequence"/>
</dbReference>
<proteinExistence type="predicted"/>
<accession>A0ABQ5BTC7</accession>
<reference evidence="2" key="1">
    <citation type="journal article" date="2022" name="Int. J. Mol. Sci.">
        <title>Draft Genome of Tanacetum Coccineum: Genomic Comparison of Closely Related Tanacetum-Family Plants.</title>
        <authorList>
            <person name="Yamashiro T."/>
            <person name="Shiraishi A."/>
            <person name="Nakayama K."/>
            <person name="Satake H."/>
        </authorList>
    </citation>
    <scope>NUCLEOTIDE SEQUENCE</scope>
</reference>
<dbReference type="EMBL" id="BQNB010013530">
    <property type="protein sequence ID" value="GJT17101.1"/>
    <property type="molecule type" value="Genomic_DNA"/>
</dbReference>
<name>A0ABQ5BTC7_9ASTR</name>
<feature type="transmembrane region" description="Helical" evidence="1">
    <location>
        <begin position="260"/>
        <end position="278"/>
    </location>
</feature>
<organism evidence="2 3">
    <name type="scientific">Tanacetum coccineum</name>
    <dbReference type="NCBI Taxonomy" id="301880"/>
    <lineage>
        <taxon>Eukaryota</taxon>
        <taxon>Viridiplantae</taxon>
        <taxon>Streptophyta</taxon>
        <taxon>Embryophyta</taxon>
        <taxon>Tracheophyta</taxon>
        <taxon>Spermatophyta</taxon>
        <taxon>Magnoliopsida</taxon>
        <taxon>eudicotyledons</taxon>
        <taxon>Gunneridae</taxon>
        <taxon>Pentapetalae</taxon>
        <taxon>asterids</taxon>
        <taxon>campanulids</taxon>
        <taxon>Asterales</taxon>
        <taxon>Asteraceae</taxon>
        <taxon>Asteroideae</taxon>
        <taxon>Anthemideae</taxon>
        <taxon>Anthemidinae</taxon>
        <taxon>Tanacetum</taxon>
    </lineage>
</organism>
<reference evidence="2" key="2">
    <citation type="submission" date="2022-01" db="EMBL/GenBank/DDBJ databases">
        <authorList>
            <person name="Yamashiro T."/>
            <person name="Shiraishi A."/>
            <person name="Satake H."/>
            <person name="Nakayama K."/>
        </authorList>
    </citation>
    <scope>NUCLEOTIDE SEQUENCE</scope>
</reference>
<keyword evidence="1" id="KW-0472">Membrane</keyword>
<comment type="caution">
    <text evidence="2">The sequence shown here is derived from an EMBL/GenBank/DDBJ whole genome shotgun (WGS) entry which is preliminary data.</text>
</comment>
<sequence>MMRDFLDLAVLPGGKNCARKRVVRSSQVEMDPAGRLRSDAVERVLTSSLANSDGVTRNANAASTVCKKFFKTLRVKFQSCPVSSQLEPKSRVFPSNAIQIESISTILTSLGSPMSNNDIVTYALQGLSEKFAHVADGTLIHYKARLVANDSTQLSGIDVDETFSQILLEHLEWCSLAFHSDEWKSFQCQRQATLRYQDKDCQGRLFDSFQDDIKCDHIGPKTQDRKKTKYYKDEQSRDLEPLSLDIKLLEIINLASSLDYLVTLLLLGFAAALAILVTRASQSRQHGKSESDLISHLPQSLFDVGSRRISIVTVNT</sequence>
<keyword evidence="1" id="KW-0812">Transmembrane</keyword>
<evidence type="ECO:0000313" key="3">
    <source>
        <dbReference type="Proteomes" id="UP001151760"/>
    </source>
</evidence>
<keyword evidence="1" id="KW-1133">Transmembrane helix</keyword>
<evidence type="ECO:0000256" key="1">
    <source>
        <dbReference type="SAM" id="Phobius"/>
    </source>
</evidence>
<keyword evidence="3" id="KW-1185">Reference proteome</keyword>